<evidence type="ECO:0000313" key="2">
    <source>
        <dbReference type="EMBL" id="GFQ86808.1"/>
    </source>
</evidence>
<name>A0A8X6KYB9_TRICU</name>
<protein>
    <submittedName>
        <fullName evidence="2">Uncharacterized protein</fullName>
    </submittedName>
</protein>
<reference evidence="2" key="1">
    <citation type="submission" date="2020-07" db="EMBL/GenBank/DDBJ databases">
        <title>Multicomponent nature underlies the extraordinary mechanical properties of spider dragline silk.</title>
        <authorList>
            <person name="Kono N."/>
            <person name="Nakamura H."/>
            <person name="Mori M."/>
            <person name="Yoshida Y."/>
            <person name="Ohtoshi R."/>
            <person name="Malay A.D."/>
            <person name="Moran D.A.P."/>
            <person name="Tomita M."/>
            <person name="Numata K."/>
            <person name="Arakawa K."/>
        </authorList>
    </citation>
    <scope>NUCLEOTIDE SEQUENCE</scope>
</reference>
<keyword evidence="3" id="KW-1185">Reference proteome</keyword>
<comment type="caution">
    <text evidence="2">The sequence shown here is derived from an EMBL/GenBank/DDBJ whole genome shotgun (WGS) entry which is preliminary data.</text>
</comment>
<organism evidence="2 3">
    <name type="scientific">Trichonephila clavata</name>
    <name type="common">Joro spider</name>
    <name type="synonym">Nephila clavata</name>
    <dbReference type="NCBI Taxonomy" id="2740835"/>
    <lineage>
        <taxon>Eukaryota</taxon>
        <taxon>Metazoa</taxon>
        <taxon>Ecdysozoa</taxon>
        <taxon>Arthropoda</taxon>
        <taxon>Chelicerata</taxon>
        <taxon>Arachnida</taxon>
        <taxon>Araneae</taxon>
        <taxon>Araneomorphae</taxon>
        <taxon>Entelegynae</taxon>
        <taxon>Araneoidea</taxon>
        <taxon>Nephilidae</taxon>
        <taxon>Trichonephila</taxon>
    </lineage>
</organism>
<gene>
    <name evidence="2" type="primary">NCL1_44278</name>
    <name evidence="2" type="ORF">TNCT_716111</name>
</gene>
<dbReference type="OrthoDB" id="6624230at2759"/>
<evidence type="ECO:0000313" key="3">
    <source>
        <dbReference type="Proteomes" id="UP000887116"/>
    </source>
</evidence>
<proteinExistence type="predicted"/>
<dbReference type="EMBL" id="BMAO01023122">
    <property type="protein sequence ID" value="GFQ86808.1"/>
    <property type="molecule type" value="Genomic_DNA"/>
</dbReference>
<accession>A0A8X6KYB9</accession>
<evidence type="ECO:0000256" key="1">
    <source>
        <dbReference type="SAM" id="MobiDB-lite"/>
    </source>
</evidence>
<sequence>MSAPNDVIRKYTSSGSATLDEEGFRLPAKKQTTKPNGKPLLSSPAAILTVPTNNSAPLAPPTILSDTSEKEEDIEVDTEQTAVAVTPRVKIPPFFIQPNPDWTDLMVFARSLAPTLQSKLSRCFLRITVQSVEDCRKLATYFRHEQIEFKSFMLKLERPLKLVLRGLPTSTELEAVKKESSRKVSKFIKFPV</sequence>
<dbReference type="AlphaFoldDB" id="A0A8X6KYB9"/>
<feature type="region of interest" description="Disordered" evidence="1">
    <location>
        <begin position="19"/>
        <end position="43"/>
    </location>
</feature>
<dbReference type="Proteomes" id="UP000887116">
    <property type="component" value="Unassembled WGS sequence"/>
</dbReference>